<protein>
    <recommendedName>
        <fullName evidence="2">DUF222 domain-containing protein</fullName>
    </recommendedName>
</protein>
<evidence type="ECO:0000313" key="4">
    <source>
        <dbReference type="Proteomes" id="UP001499974"/>
    </source>
</evidence>
<dbReference type="InterPro" id="IPR003615">
    <property type="entry name" value="HNH_nuc"/>
</dbReference>
<dbReference type="CDD" id="cd00085">
    <property type="entry name" value="HNHc"/>
    <property type="match status" value="1"/>
</dbReference>
<evidence type="ECO:0000313" key="3">
    <source>
        <dbReference type="EMBL" id="GAA4697782.1"/>
    </source>
</evidence>
<sequence length="419" mass="45521">MASPMTAMTTPHHQVATATARMRGVADAVVDASVWSMSAGEAASTLLELTRLEAQVVELRARVARHADELQVGTETGATSTATWLAHQTRLTRSAAAGVVHLGYDLDTHDVVRDALAAGDLRPEQAQVIVRAVKELPADLDTDLVIRAERHLVDAASEHGAKTLRILGRRLLEVVAPDLADQHEADLLEKEEAKAAQAMRLTMTDDGHGKTHARFTLPTVQAAMLKKMLLAIAAPKHQAATHGPGVERRPGPERMGRAFAELIERISAKDLPKVGGTDATIMVHIDLDVLTGRLEKAGVLDTGEKISPRQVRRLACTARILPVVLNGKSEVLDVGRAKRFFTKAQLTALSIRDGGCRAEGCDWPPWMCHGHHWTRWADDGDTDLVNGGLLCPRHHARAHDPTYDTTHQATGKVSFHRRC</sequence>
<organism evidence="3 4">
    <name type="scientific">Nocardioides conyzicola</name>
    <dbReference type="NCBI Taxonomy" id="1651781"/>
    <lineage>
        <taxon>Bacteria</taxon>
        <taxon>Bacillati</taxon>
        <taxon>Actinomycetota</taxon>
        <taxon>Actinomycetes</taxon>
        <taxon>Propionibacteriales</taxon>
        <taxon>Nocardioidaceae</taxon>
        <taxon>Nocardioides</taxon>
    </lineage>
</organism>
<proteinExistence type="predicted"/>
<comment type="caution">
    <text evidence="3">The sequence shown here is derived from an EMBL/GenBank/DDBJ whole genome shotgun (WGS) entry which is preliminary data.</text>
</comment>
<reference evidence="4" key="1">
    <citation type="journal article" date="2019" name="Int. J. Syst. Evol. Microbiol.">
        <title>The Global Catalogue of Microorganisms (GCM) 10K type strain sequencing project: providing services to taxonomists for standard genome sequencing and annotation.</title>
        <authorList>
            <consortium name="The Broad Institute Genomics Platform"/>
            <consortium name="The Broad Institute Genome Sequencing Center for Infectious Disease"/>
            <person name="Wu L."/>
            <person name="Ma J."/>
        </authorList>
    </citation>
    <scope>NUCLEOTIDE SEQUENCE [LARGE SCALE GENOMIC DNA]</scope>
    <source>
        <strain evidence="4">JCM 18531</strain>
    </source>
</reference>
<feature type="coiled-coil region" evidence="1">
    <location>
        <begin position="42"/>
        <end position="69"/>
    </location>
</feature>
<gene>
    <name evidence="3" type="ORF">GCM10023349_12030</name>
</gene>
<dbReference type="InterPro" id="IPR003870">
    <property type="entry name" value="DUF222"/>
</dbReference>
<evidence type="ECO:0000259" key="2">
    <source>
        <dbReference type="Pfam" id="PF02720"/>
    </source>
</evidence>
<keyword evidence="1" id="KW-0175">Coiled coil</keyword>
<dbReference type="Pfam" id="PF02720">
    <property type="entry name" value="DUF222"/>
    <property type="match status" value="1"/>
</dbReference>
<feature type="domain" description="DUF222" evidence="2">
    <location>
        <begin position="50"/>
        <end position="353"/>
    </location>
</feature>
<keyword evidence="4" id="KW-1185">Reference proteome</keyword>
<dbReference type="EMBL" id="BAABKM010000002">
    <property type="protein sequence ID" value="GAA4697782.1"/>
    <property type="molecule type" value="Genomic_DNA"/>
</dbReference>
<evidence type="ECO:0000256" key="1">
    <source>
        <dbReference type="SAM" id="Coils"/>
    </source>
</evidence>
<dbReference type="Proteomes" id="UP001499974">
    <property type="component" value="Unassembled WGS sequence"/>
</dbReference>
<accession>A0ABP8X2E6</accession>
<name>A0ABP8X2E6_9ACTN</name>